<keyword evidence="8" id="KW-1015">Disulfide bond</keyword>
<dbReference type="Gene3D" id="1.10.510.10">
    <property type="entry name" value="Transferase(Phosphotransferase) domain 1"/>
    <property type="match status" value="1"/>
</dbReference>
<sequence length="299" mass="34146">MSLRECEVVCKDNCSCTVYANPNMTTSGVGCLRWFGDLINVRVYALRQDLYVRQAAFELSSKVNPLNLIMHFVLYIERVETECILEGNRHALRKKNIHVDMEDLDEQPSFSLHEIVKATDDFSVNNKIGEGGFGPVYKGVLEDGREVAVKRLSKASQQGLDEFKNEVICIAKLQHRNLVNLLGYYIHENEMILIYEYMANKSLDTFLFDESRSSMLDWPQRFHIIRGIARGLLYLHQDSRLQIIHRDLKAGKILLDGDMNPKISDFGLDRKFVGSDTATKTKKVVGTYGYISPEYAVHG</sequence>
<keyword evidence="15" id="KW-1185">Reference proteome</keyword>
<dbReference type="PANTHER" id="PTHR27002:SF932">
    <property type="entry name" value="RECEPTOR-LIKE SERINE_THREONINE-PROTEIN KINASE"/>
    <property type="match status" value="1"/>
</dbReference>
<feature type="domain" description="Protein kinase" evidence="12">
    <location>
        <begin position="122"/>
        <end position="299"/>
    </location>
</feature>
<evidence type="ECO:0000256" key="10">
    <source>
        <dbReference type="ARBA" id="ARBA00047899"/>
    </source>
</evidence>
<evidence type="ECO:0000259" key="13">
    <source>
        <dbReference type="PROSITE" id="PS50948"/>
    </source>
</evidence>
<evidence type="ECO:0000256" key="7">
    <source>
        <dbReference type="ARBA" id="ARBA00022840"/>
    </source>
</evidence>
<accession>A0A251SDU7</accession>
<dbReference type="GO" id="GO:0006955">
    <property type="term" value="P:immune response"/>
    <property type="evidence" value="ECO:0000318"/>
    <property type="project" value="GO_Central"/>
</dbReference>
<keyword evidence="6" id="KW-0418">Kinase</keyword>
<evidence type="ECO:0000256" key="2">
    <source>
        <dbReference type="ARBA" id="ARBA00022527"/>
    </source>
</evidence>
<dbReference type="InParanoid" id="A0A251SDU7"/>
<dbReference type="Pfam" id="PF00069">
    <property type="entry name" value="Pkinase"/>
    <property type="match status" value="1"/>
</dbReference>
<dbReference type="Proteomes" id="UP000215914">
    <property type="component" value="Chromosome 14"/>
</dbReference>
<evidence type="ECO:0000313" key="14">
    <source>
        <dbReference type="EMBL" id="OTF97034.1"/>
    </source>
</evidence>
<protein>
    <recommendedName>
        <fullName evidence="1">non-specific serine/threonine protein kinase</fullName>
        <ecNumber evidence="1">2.7.11.1</ecNumber>
    </recommendedName>
</protein>
<dbReference type="FunFam" id="1.10.510.10:FF:001019">
    <property type="entry name" value="G-type lectin S-receptor-like serine/threonine-protein kinase B120"/>
    <property type="match status" value="1"/>
</dbReference>
<keyword evidence="9" id="KW-0325">Glycoprotein</keyword>
<dbReference type="OMA" id="RVETECI"/>
<evidence type="ECO:0000259" key="12">
    <source>
        <dbReference type="PROSITE" id="PS50011"/>
    </source>
</evidence>
<dbReference type="PROSITE" id="PS51257">
    <property type="entry name" value="PROKAR_LIPOPROTEIN"/>
    <property type="match status" value="1"/>
</dbReference>
<proteinExistence type="predicted"/>
<evidence type="ECO:0000313" key="15">
    <source>
        <dbReference type="Proteomes" id="UP000215914"/>
    </source>
</evidence>
<name>A0A251SDU7_HELAN</name>
<dbReference type="InterPro" id="IPR000719">
    <property type="entry name" value="Prot_kinase_dom"/>
</dbReference>
<dbReference type="FunFam" id="3.30.200.20:FF:000195">
    <property type="entry name" value="G-type lectin S-receptor-like serine/threonine-protein kinase"/>
    <property type="match status" value="1"/>
</dbReference>
<keyword evidence="3" id="KW-0808">Transferase</keyword>
<keyword evidence="2" id="KW-0723">Serine/threonine-protein kinase</keyword>
<keyword evidence="4" id="KW-0732">Signal</keyword>
<dbReference type="EMBL" id="CM007903">
    <property type="protein sequence ID" value="OTF97034.1"/>
    <property type="molecule type" value="Genomic_DNA"/>
</dbReference>
<comment type="catalytic activity">
    <reaction evidence="10">
        <text>L-threonyl-[protein] + ATP = O-phospho-L-threonyl-[protein] + ADP + H(+)</text>
        <dbReference type="Rhea" id="RHEA:46608"/>
        <dbReference type="Rhea" id="RHEA-COMP:11060"/>
        <dbReference type="Rhea" id="RHEA-COMP:11605"/>
        <dbReference type="ChEBI" id="CHEBI:15378"/>
        <dbReference type="ChEBI" id="CHEBI:30013"/>
        <dbReference type="ChEBI" id="CHEBI:30616"/>
        <dbReference type="ChEBI" id="CHEBI:61977"/>
        <dbReference type="ChEBI" id="CHEBI:456216"/>
        <dbReference type="EC" id="2.7.11.1"/>
    </reaction>
</comment>
<evidence type="ECO:0000256" key="1">
    <source>
        <dbReference type="ARBA" id="ARBA00012513"/>
    </source>
</evidence>
<dbReference type="EC" id="2.7.11.1" evidence="1"/>
<dbReference type="PANTHER" id="PTHR27002">
    <property type="entry name" value="RECEPTOR-LIKE SERINE/THREONINE-PROTEIN KINASE SD1-8"/>
    <property type="match status" value="1"/>
</dbReference>
<dbReference type="InterPro" id="IPR003609">
    <property type="entry name" value="Pan_app"/>
</dbReference>
<dbReference type="SUPFAM" id="SSF56112">
    <property type="entry name" value="Protein kinase-like (PK-like)"/>
    <property type="match status" value="1"/>
</dbReference>
<feature type="domain" description="Apple" evidence="13">
    <location>
        <begin position="1"/>
        <end position="55"/>
    </location>
</feature>
<dbReference type="AlphaFoldDB" id="A0A251SDU7"/>
<dbReference type="GO" id="GO:0005524">
    <property type="term" value="F:ATP binding"/>
    <property type="evidence" value="ECO:0007669"/>
    <property type="project" value="UniProtKB-KW"/>
</dbReference>
<dbReference type="GO" id="GO:0005886">
    <property type="term" value="C:plasma membrane"/>
    <property type="evidence" value="ECO:0000318"/>
    <property type="project" value="GO_Central"/>
</dbReference>
<keyword evidence="7" id="KW-0067">ATP-binding</keyword>
<evidence type="ECO:0000256" key="5">
    <source>
        <dbReference type="ARBA" id="ARBA00022741"/>
    </source>
</evidence>
<dbReference type="InterPro" id="IPR011009">
    <property type="entry name" value="Kinase-like_dom_sf"/>
</dbReference>
<dbReference type="PROSITE" id="PS50948">
    <property type="entry name" value="PAN"/>
    <property type="match status" value="1"/>
</dbReference>
<organism evidence="14 15">
    <name type="scientific">Helianthus annuus</name>
    <name type="common">Common sunflower</name>
    <dbReference type="NCBI Taxonomy" id="4232"/>
    <lineage>
        <taxon>Eukaryota</taxon>
        <taxon>Viridiplantae</taxon>
        <taxon>Streptophyta</taxon>
        <taxon>Embryophyta</taxon>
        <taxon>Tracheophyta</taxon>
        <taxon>Spermatophyta</taxon>
        <taxon>Magnoliopsida</taxon>
        <taxon>eudicotyledons</taxon>
        <taxon>Gunneridae</taxon>
        <taxon>Pentapetalae</taxon>
        <taxon>asterids</taxon>
        <taxon>campanulids</taxon>
        <taxon>Asterales</taxon>
        <taxon>Asteraceae</taxon>
        <taxon>Asteroideae</taxon>
        <taxon>Heliantheae alliance</taxon>
        <taxon>Heliantheae</taxon>
        <taxon>Helianthus</taxon>
    </lineage>
</organism>
<evidence type="ECO:0000256" key="4">
    <source>
        <dbReference type="ARBA" id="ARBA00022729"/>
    </source>
</evidence>
<evidence type="ECO:0000256" key="3">
    <source>
        <dbReference type="ARBA" id="ARBA00022679"/>
    </source>
</evidence>
<dbReference type="PROSITE" id="PS50011">
    <property type="entry name" value="PROTEIN_KINASE_DOM"/>
    <property type="match status" value="1"/>
</dbReference>
<evidence type="ECO:0000256" key="8">
    <source>
        <dbReference type="ARBA" id="ARBA00023157"/>
    </source>
</evidence>
<dbReference type="GO" id="GO:0004674">
    <property type="term" value="F:protein serine/threonine kinase activity"/>
    <property type="evidence" value="ECO:0000318"/>
    <property type="project" value="GO_Central"/>
</dbReference>
<dbReference type="GO" id="GO:0007165">
    <property type="term" value="P:signal transduction"/>
    <property type="evidence" value="ECO:0000318"/>
    <property type="project" value="GO_Central"/>
</dbReference>
<evidence type="ECO:0000256" key="9">
    <source>
        <dbReference type="ARBA" id="ARBA00023180"/>
    </source>
</evidence>
<dbReference type="CDD" id="cd01098">
    <property type="entry name" value="PAN_AP_plant"/>
    <property type="match status" value="1"/>
</dbReference>
<gene>
    <name evidence="14" type="ORF">HannXRQ_Chr14g0430121</name>
</gene>
<comment type="catalytic activity">
    <reaction evidence="11">
        <text>L-seryl-[protein] + ATP = O-phospho-L-seryl-[protein] + ADP + H(+)</text>
        <dbReference type="Rhea" id="RHEA:17989"/>
        <dbReference type="Rhea" id="RHEA-COMP:9863"/>
        <dbReference type="Rhea" id="RHEA-COMP:11604"/>
        <dbReference type="ChEBI" id="CHEBI:15378"/>
        <dbReference type="ChEBI" id="CHEBI:29999"/>
        <dbReference type="ChEBI" id="CHEBI:30616"/>
        <dbReference type="ChEBI" id="CHEBI:83421"/>
        <dbReference type="ChEBI" id="CHEBI:456216"/>
        <dbReference type="EC" id="2.7.11.1"/>
    </reaction>
</comment>
<dbReference type="Gene3D" id="3.30.200.20">
    <property type="entry name" value="Phosphorylase Kinase, domain 1"/>
    <property type="match status" value="1"/>
</dbReference>
<dbReference type="Pfam" id="PF08276">
    <property type="entry name" value="PAN_2"/>
    <property type="match status" value="1"/>
</dbReference>
<evidence type="ECO:0000256" key="11">
    <source>
        <dbReference type="ARBA" id="ARBA00048679"/>
    </source>
</evidence>
<keyword evidence="5" id="KW-0547">Nucleotide-binding</keyword>
<reference evidence="15" key="1">
    <citation type="journal article" date="2017" name="Nature">
        <title>The sunflower genome provides insights into oil metabolism, flowering and Asterid evolution.</title>
        <authorList>
            <person name="Badouin H."/>
            <person name="Gouzy J."/>
            <person name="Grassa C.J."/>
            <person name="Murat F."/>
            <person name="Staton S.E."/>
            <person name="Cottret L."/>
            <person name="Lelandais-Briere C."/>
            <person name="Owens G.L."/>
            <person name="Carrere S."/>
            <person name="Mayjonade B."/>
            <person name="Legrand L."/>
            <person name="Gill N."/>
            <person name="Kane N.C."/>
            <person name="Bowers J.E."/>
            <person name="Hubner S."/>
            <person name="Bellec A."/>
            <person name="Berard A."/>
            <person name="Berges H."/>
            <person name="Blanchet N."/>
            <person name="Boniface M.C."/>
            <person name="Brunel D."/>
            <person name="Catrice O."/>
            <person name="Chaidir N."/>
            <person name="Claudel C."/>
            <person name="Donnadieu C."/>
            <person name="Faraut T."/>
            <person name="Fievet G."/>
            <person name="Helmstetter N."/>
            <person name="King M."/>
            <person name="Knapp S.J."/>
            <person name="Lai Z."/>
            <person name="Le Paslier M.C."/>
            <person name="Lippi Y."/>
            <person name="Lorenzon L."/>
            <person name="Mandel J.R."/>
            <person name="Marage G."/>
            <person name="Marchand G."/>
            <person name="Marquand E."/>
            <person name="Bret-Mestries E."/>
            <person name="Morien E."/>
            <person name="Nambeesan S."/>
            <person name="Nguyen T."/>
            <person name="Pegot-Espagnet P."/>
            <person name="Pouilly N."/>
            <person name="Raftis F."/>
            <person name="Sallet E."/>
            <person name="Schiex T."/>
            <person name="Thomas J."/>
            <person name="Vandecasteele C."/>
            <person name="Vares D."/>
            <person name="Vear F."/>
            <person name="Vautrin S."/>
            <person name="Crespi M."/>
            <person name="Mangin B."/>
            <person name="Burke J.M."/>
            <person name="Salse J."/>
            <person name="Munos S."/>
            <person name="Vincourt P."/>
            <person name="Rieseberg L.H."/>
            <person name="Langlade N.B."/>
        </authorList>
    </citation>
    <scope>NUCLEOTIDE SEQUENCE [LARGE SCALE GENOMIC DNA]</scope>
    <source>
        <strain evidence="15">cv. SF193</strain>
    </source>
</reference>
<evidence type="ECO:0000256" key="6">
    <source>
        <dbReference type="ARBA" id="ARBA00022777"/>
    </source>
</evidence>